<feature type="region of interest" description="Disordered" evidence="5">
    <location>
        <begin position="583"/>
        <end position="609"/>
    </location>
</feature>
<dbReference type="PANTHER" id="PTHR43806">
    <property type="entry name" value="PEPTIDASE S8"/>
    <property type="match status" value="1"/>
</dbReference>
<dbReference type="GO" id="GO:0006508">
    <property type="term" value="P:proteolysis"/>
    <property type="evidence" value="ECO:0007669"/>
    <property type="project" value="UniProtKB-KW"/>
</dbReference>
<organism evidence="8 9">
    <name type="scientific">Imshaugia aleurites</name>
    <dbReference type="NCBI Taxonomy" id="172621"/>
    <lineage>
        <taxon>Eukaryota</taxon>
        <taxon>Fungi</taxon>
        <taxon>Dikarya</taxon>
        <taxon>Ascomycota</taxon>
        <taxon>Pezizomycotina</taxon>
        <taxon>Lecanoromycetes</taxon>
        <taxon>OSLEUM clade</taxon>
        <taxon>Lecanoromycetidae</taxon>
        <taxon>Lecanorales</taxon>
        <taxon>Lecanorineae</taxon>
        <taxon>Parmeliaceae</taxon>
        <taxon>Imshaugia</taxon>
    </lineage>
</organism>
<protein>
    <recommendedName>
        <fullName evidence="7">Peptidase S8/S53 domain-containing protein</fullName>
    </recommendedName>
</protein>
<accession>A0A8H3F4Z3</accession>
<keyword evidence="4" id="KW-0720">Serine protease</keyword>
<feature type="signal peptide" evidence="6">
    <location>
        <begin position="1"/>
        <end position="18"/>
    </location>
</feature>
<feature type="compositionally biased region" description="Low complexity" evidence="5">
    <location>
        <begin position="29"/>
        <end position="46"/>
    </location>
</feature>
<gene>
    <name evidence="8" type="ORF">IMSHALPRED_004361</name>
</gene>
<keyword evidence="3" id="KW-0378">Hydrolase</keyword>
<dbReference type="Proteomes" id="UP000664534">
    <property type="component" value="Unassembled WGS sequence"/>
</dbReference>
<evidence type="ECO:0000256" key="6">
    <source>
        <dbReference type="SAM" id="SignalP"/>
    </source>
</evidence>
<name>A0A8H3F4Z3_9LECA</name>
<feature type="domain" description="Peptidase S8/S53" evidence="7">
    <location>
        <begin position="220"/>
        <end position="516"/>
    </location>
</feature>
<evidence type="ECO:0000256" key="1">
    <source>
        <dbReference type="ARBA" id="ARBA00011073"/>
    </source>
</evidence>
<evidence type="ECO:0000259" key="7">
    <source>
        <dbReference type="Pfam" id="PF00082"/>
    </source>
</evidence>
<evidence type="ECO:0000313" key="9">
    <source>
        <dbReference type="Proteomes" id="UP000664534"/>
    </source>
</evidence>
<evidence type="ECO:0000256" key="5">
    <source>
        <dbReference type="SAM" id="MobiDB-lite"/>
    </source>
</evidence>
<comment type="similarity">
    <text evidence="1">Belongs to the peptidase S8 family.</text>
</comment>
<dbReference type="Pfam" id="PF00082">
    <property type="entry name" value="Peptidase_S8"/>
    <property type="match status" value="1"/>
</dbReference>
<keyword evidence="9" id="KW-1185">Reference proteome</keyword>
<evidence type="ECO:0000256" key="4">
    <source>
        <dbReference type="ARBA" id="ARBA00022825"/>
    </source>
</evidence>
<dbReference type="PANTHER" id="PTHR43806:SF11">
    <property type="entry name" value="CEREVISIN-RELATED"/>
    <property type="match status" value="1"/>
</dbReference>
<keyword evidence="6" id="KW-0732">Signal</keyword>
<keyword evidence="2" id="KW-0645">Protease</keyword>
<dbReference type="GO" id="GO:0004252">
    <property type="term" value="F:serine-type endopeptidase activity"/>
    <property type="evidence" value="ECO:0007669"/>
    <property type="project" value="InterPro"/>
</dbReference>
<dbReference type="InterPro" id="IPR036852">
    <property type="entry name" value="Peptidase_S8/S53_dom_sf"/>
</dbReference>
<feature type="chain" id="PRO_5034705483" description="Peptidase S8/S53 domain-containing protein" evidence="6">
    <location>
        <begin position="19"/>
        <end position="837"/>
    </location>
</feature>
<feature type="region of interest" description="Disordered" evidence="5">
    <location>
        <begin position="29"/>
        <end position="48"/>
    </location>
</feature>
<dbReference type="EMBL" id="CAJPDT010000021">
    <property type="protein sequence ID" value="CAF9918627.1"/>
    <property type="molecule type" value="Genomic_DNA"/>
</dbReference>
<reference evidence="8" key="1">
    <citation type="submission" date="2021-03" db="EMBL/GenBank/DDBJ databases">
        <authorList>
            <person name="Tagirdzhanova G."/>
        </authorList>
    </citation>
    <scope>NUCLEOTIDE SEQUENCE</scope>
</reference>
<sequence>MLFTAAGLLCLLLHAANALVNTTHLAASQSKSTQASSSSPVSLTSKENTSTLSTDARLLLTTSNSSLLANDTKLTLSTTARLETITQNIWTLNPKDASGNNYTFHQLLSLGLDRSEIAIFGIGPGMFDIDFFQVEMTEEMVSRYKPGPNVDFVVQDCVTDCVPISECIDNYPTLYKRDVITQFGESEELAYISQPKMDAFGNGADMAKVNGRYKYDETSGTGVTIYMVDTGAYQYHEEFVNIRNTWEWAGPNYARDFEGDYPDPVKGDISPFHGTAMLSKIAGKTLGVVKNPFVVIVRMNPNEPYGPVPFLKQIDWILQDWEKKLEAEKENPKGRAPIAFINMSVRFWWTQRTRKYGLSREGKYALSKIADRFNEGITAGLLPITASCNDGGPVDSWPALYKGTVNWDPKGAPFAQPLVPGMVVVGATNDSGQLCEWSQTADFVELTAPGYEVKVASGAGPTSYLPKVNGTSAASATAAAVGTYLAGLASLQNTWFPDTTNFERLTDVRNLLLNLAYPRKLGLAQYPKGVWNGNTDLAAQPPNYEAVCGYVEFGNQKRDGSCAYEPSSSSSVSSSFSFSSTSSVPSPSPPLGQSTSSTTSPTPSSTSQTIWTDATFSNESVVLSLNQTAMISSVGKILTGICPPYAQQHNCSQPSQNSVISDVYSNIDDAVIKGEVNVWVEDSGYTSEARRQALLFLATATMAQTAAKCTMVEWEVGNCPEEEPPDKARREAGGDSPCVAQPPIYMCSYASNVLVMTFEEDNPNHWDYINLFIQFETKANQESICAELAEGLEVDEAMMVLLPELDELWVTIRAELGEAAEICGDVQRAIEFVDDAG</sequence>
<evidence type="ECO:0000256" key="2">
    <source>
        <dbReference type="ARBA" id="ARBA00022670"/>
    </source>
</evidence>
<evidence type="ECO:0000313" key="8">
    <source>
        <dbReference type="EMBL" id="CAF9918627.1"/>
    </source>
</evidence>
<comment type="caution">
    <text evidence="8">The sequence shown here is derived from an EMBL/GenBank/DDBJ whole genome shotgun (WGS) entry which is preliminary data.</text>
</comment>
<evidence type="ECO:0000256" key="3">
    <source>
        <dbReference type="ARBA" id="ARBA00022801"/>
    </source>
</evidence>
<dbReference type="InterPro" id="IPR000209">
    <property type="entry name" value="Peptidase_S8/S53_dom"/>
</dbReference>
<dbReference type="InterPro" id="IPR050131">
    <property type="entry name" value="Peptidase_S8_subtilisin-like"/>
</dbReference>
<proteinExistence type="inferred from homology"/>
<dbReference type="AlphaFoldDB" id="A0A8H3F4Z3"/>
<dbReference type="OrthoDB" id="1896086at2759"/>
<dbReference type="Gene3D" id="3.40.50.200">
    <property type="entry name" value="Peptidase S8/S53 domain"/>
    <property type="match status" value="1"/>
</dbReference>
<dbReference type="SUPFAM" id="SSF52743">
    <property type="entry name" value="Subtilisin-like"/>
    <property type="match status" value="1"/>
</dbReference>